<dbReference type="PANTHER" id="PTHR24064">
    <property type="entry name" value="SOLUTE CARRIER FAMILY 22 MEMBER"/>
    <property type="match status" value="1"/>
</dbReference>
<dbReference type="InterPro" id="IPR036259">
    <property type="entry name" value="MFS_trans_sf"/>
</dbReference>
<feature type="region of interest" description="Disordered" evidence="5">
    <location>
        <begin position="323"/>
        <end position="370"/>
    </location>
</feature>
<evidence type="ECO:0000256" key="1">
    <source>
        <dbReference type="ARBA" id="ARBA00004141"/>
    </source>
</evidence>
<comment type="caution">
    <text evidence="8">The sequence shown here is derived from an EMBL/GenBank/DDBJ whole genome shotgun (WGS) entry which is preliminary data.</text>
</comment>
<accession>A0A3R7QYG2</accession>
<evidence type="ECO:0000256" key="4">
    <source>
        <dbReference type="ARBA" id="ARBA00023136"/>
    </source>
</evidence>
<protein>
    <submittedName>
        <fullName evidence="8">Putative organic cation transporter protein</fullName>
    </submittedName>
</protein>
<keyword evidence="9" id="KW-1185">Reference proteome</keyword>
<feature type="transmembrane region" description="Helical" evidence="6">
    <location>
        <begin position="145"/>
        <end position="162"/>
    </location>
</feature>
<dbReference type="SUPFAM" id="SSF103473">
    <property type="entry name" value="MFS general substrate transporter"/>
    <property type="match status" value="1"/>
</dbReference>
<dbReference type="GO" id="GO:0016020">
    <property type="term" value="C:membrane"/>
    <property type="evidence" value="ECO:0007669"/>
    <property type="project" value="UniProtKB-SubCell"/>
</dbReference>
<dbReference type="Proteomes" id="UP000283509">
    <property type="component" value="Unassembled WGS sequence"/>
</dbReference>
<comment type="subcellular location">
    <subcellularLocation>
        <location evidence="1">Membrane</location>
        <topology evidence="1">Multi-pass membrane protein</topology>
    </subcellularLocation>
</comment>
<feature type="transmembrane region" description="Helical" evidence="6">
    <location>
        <begin position="231"/>
        <end position="254"/>
    </location>
</feature>
<dbReference type="InterPro" id="IPR020846">
    <property type="entry name" value="MFS_dom"/>
</dbReference>
<evidence type="ECO:0000256" key="6">
    <source>
        <dbReference type="SAM" id="Phobius"/>
    </source>
</evidence>
<evidence type="ECO:0000256" key="3">
    <source>
        <dbReference type="ARBA" id="ARBA00022989"/>
    </source>
</evidence>
<sequence length="370" mass="40652">MELCSSRHRSTVSVMFVVPWALGYMVLPGIAYLVRTWYWLQVALTVPALYTVSYFWLLPESPRWLLAKGRHGDALDVFKWLAKINGRTLPPDEVLLQALKNLATLDDKEEPKADQEAKEDLAARVLTAVKQFFALVTTAGLRGRAAVVFFCWFAGSLIYYGVALNATNLSTDPYLYMFLGGLLEIPSYVSLWPAIIYLGRKKSLVALYFVCAVSIFAVMAVLIVTPGETGTLMIFLSLCGKLAITAAFHLAYIFTAELFPTTYRSLAVGQANVCARIGSTCSPYINDILGVVTVWAPSAVFGSLALMAAGLAALLPETKDCDLPETNEIPRSRQRRNSQDSADSLEMKTGLPNCSFEPDIDQSETNTGRS</sequence>
<evidence type="ECO:0000256" key="5">
    <source>
        <dbReference type="SAM" id="MobiDB-lite"/>
    </source>
</evidence>
<feature type="transmembrane region" description="Helical" evidence="6">
    <location>
        <begin position="174"/>
        <end position="198"/>
    </location>
</feature>
<reference evidence="8 9" key="1">
    <citation type="submission" date="2018-04" db="EMBL/GenBank/DDBJ databases">
        <authorList>
            <person name="Zhang X."/>
            <person name="Yuan J."/>
            <person name="Li F."/>
            <person name="Xiang J."/>
        </authorList>
    </citation>
    <scope>NUCLEOTIDE SEQUENCE [LARGE SCALE GENOMIC DNA]</scope>
    <source>
        <tissue evidence="8">Muscle</tissue>
    </source>
</reference>
<dbReference type="AlphaFoldDB" id="A0A3R7QYG2"/>
<organism evidence="8 9">
    <name type="scientific">Penaeus vannamei</name>
    <name type="common">Whiteleg shrimp</name>
    <name type="synonym">Litopenaeus vannamei</name>
    <dbReference type="NCBI Taxonomy" id="6689"/>
    <lineage>
        <taxon>Eukaryota</taxon>
        <taxon>Metazoa</taxon>
        <taxon>Ecdysozoa</taxon>
        <taxon>Arthropoda</taxon>
        <taxon>Crustacea</taxon>
        <taxon>Multicrustacea</taxon>
        <taxon>Malacostraca</taxon>
        <taxon>Eumalacostraca</taxon>
        <taxon>Eucarida</taxon>
        <taxon>Decapoda</taxon>
        <taxon>Dendrobranchiata</taxon>
        <taxon>Penaeoidea</taxon>
        <taxon>Penaeidae</taxon>
        <taxon>Penaeus</taxon>
    </lineage>
</organism>
<dbReference type="PROSITE" id="PS50850">
    <property type="entry name" value="MFS"/>
    <property type="match status" value="1"/>
</dbReference>
<dbReference type="OrthoDB" id="2544694at2759"/>
<dbReference type="Pfam" id="PF00083">
    <property type="entry name" value="Sugar_tr"/>
    <property type="match status" value="1"/>
</dbReference>
<evidence type="ECO:0000259" key="7">
    <source>
        <dbReference type="PROSITE" id="PS50850"/>
    </source>
</evidence>
<feature type="transmembrane region" description="Helical" evidence="6">
    <location>
        <begin position="205"/>
        <end position="225"/>
    </location>
</feature>
<dbReference type="GO" id="GO:0022857">
    <property type="term" value="F:transmembrane transporter activity"/>
    <property type="evidence" value="ECO:0007669"/>
    <property type="project" value="InterPro"/>
</dbReference>
<feature type="domain" description="Major facilitator superfamily (MFS) profile" evidence="7">
    <location>
        <begin position="1"/>
        <end position="320"/>
    </location>
</feature>
<evidence type="ECO:0000256" key="2">
    <source>
        <dbReference type="ARBA" id="ARBA00022692"/>
    </source>
</evidence>
<dbReference type="EMBL" id="QCYY01000698">
    <property type="protein sequence ID" value="ROT83347.1"/>
    <property type="molecule type" value="Genomic_DNA"/>
</dbReference>
<feature type="transmembrane region" description="Helical" evidence="6">
    <location>
        <begin position="12"/>
        <end position="32"/>
    </location>
</feature>
<feature type="transmembrane region" description="Helical" evidence="6">
    <location>
        <begin position="38"/>
        <end position="58"/>
    </location>
</feature>
<keyword evidence="4 6" id="KW-0472">Membrane</keyword>
<gene>
    <name evidence="8" type="ORF">C7M84_023475</name>
</gene>
<dbReference type="Gene3D" id="1.20.1250.20">
    <property type="entry name" value="MFS general substrate transporter like domains"/>
    <property type="match status" value="1"/>
</dbReference>
<evidence type="ECO:0000313" key="8">
    <source>
        <dbReference type="EMBL" id="ROT83347.1"/>
    </source>
</evidence>
<keyword evidence="3 6" id="KW-1133">Transmembrane helix</keyword>
<keyword evidence="2 6" id="KW-0812">Transmembrane</keyword>
<name>A0A3R7QYG2_PENVA</name>
<dbReference type="InterPro" id="IPR005828">
    <property type="entry name" value="MFS_sugar_transport-like"/>
</dbReference>
<proteinExistence type="predicted"/>
<evidence type="ECO:0000313" key="9">
    <source>
        <dbReference type="Proteomes" id="UP000283509"/>
    </source>
</evidence>
<reference evidence="8 9" key="2">
    <citation type="submission" date="2019-01" db="EMBL/GenBank/DDBJ databases">
        <title>The decoding of complex shrimp genome reveals the adaptation for benthos swimmer, frequently molting mechanism and breeding impact on genome.</title>
        <authorList>
            <person name="Sun Y."/>
            <person name="Gao Y."/>
            <person name="Yu Y."/>
        </authorList>
    </citation>
    <scope>NUCLEOTIDE SEQUENCE [LARGE SCALE GENOMIC DNA]</scope>
    <source>
        <tissue evidence="8">Muscle</tissue>
    </source>
</reference>